<dbReference type="Pfam" id="PF16455">
    <property type="entry name" value="UBD"/>
    <property type="match status" value="1"/>
</dbReference>
<keyword evidence="5" id="KW-1185">Reference proteome</keyword>
<dbReference type="PROSITE" id="PS50053">
    <property type="entry name" value="UBIQUITIN_2"/>
    <property type="match status" value="1"/>
</dbReference>
<evidence type="ECO:0008006" key="6">
    <source>
        <dbReference type="Google" id="ProtNLM"/>
    </source>
</evidence>
<feature type="compositionally biased region" description="Basic and acidic residues" evidence="1">
    <location>
        <begin position="301"/>
        <end position="325"/>
    </location>
</feature>
<dbReference type="KEGG" id="pte:PTT_11535"/>
<feature type="region of interest" description="Disordered" evidence="1">
    <location>
        <begin position="793"/>
        <end position="828"/>
    </location>
</feature>
<feature type="compositionally biased region" description="Basic and acidic residues" evidence="1">
    <location>
        <begin position="394"/>
        <end position="407"/>
    </location>
</feature>
<feature type="region of interest" description="Disordered" evidence="1">
    <location>
        <begin position="1"/>
        <end position="68"/>
    </location>
</feature>
<evidence type="ECO:0000259" key="3">
    <source>
        <dbReference type="PROSITE" id="PS50053"/>
    </source>
</evidence>
<dbReference type="OrthoDB" id="5593352at2759"/>
<evidence type="ECO:0000313" key="5">
    <source>
        <dbReference type="Proteomes" id="UP000001067"/>
    </source>
</evidence>
<name>E3RRS0_PYRTT</name>
<dbReference type="PANTHER" id="PTHR42073:SF1">
    <property type="entry name" value="MEIOTIC EXPRESSION UP-REGULATED PROTEIN 6"/>
    <property type="match status" value="1"/>
</dbReference>
<protein>
    <recommendedName>
        <fullName evidence="6">Ubiquitin-like domain-containing protein</fullName>
    </recommendedName>
</protein>
<dbReference type="InterPro" id="IPR039712">
    <property type="entry name" value="Meu6"/>
</dbReference>
<dbReference type="EMBL" id="GL534701">
    <property type="protein sequence ID" value="EFQ91590.1"/>
    <property type="molecule type" value="Genomic_DNA"/>
</dbReference>
<feature type="compositionally biased region" description="Low complexity" evidence="1">
    <location>
        <begin position="432"/>
        <end position="445"/>
    </location>
</feature>
<feature type="compositionally biased region" description="Low complexity" evidence="1">
    <location>
        <begin position="35"/>
        <end position="45"/>
    </location>
</feature>
<dbReference type="InterPro" id="IPR000626">
    <property type="entry name" value="Ubiquitin-like_dom"/>
</dbReference>
<evidence type="ECO:0000313" key="4">
    <source>
        <dbReference type="EMBL" id="EFQ91590.1"/>
    </source>
</evidence>
<dbReference type="SUPFAM" id="SSF54236">
    <property type="entry name" value="Ubiquitin-like"/>
    <property type="match status" value="1"/>
</dbReference>
<reference evidence="4 5" key="1">
    <citation type="journal article" date="2010" name="Genome Biol.">
        <title>A first genome assembly of the barley fungal pathogen Pyrenophora teres f. teres.</title>
        <authorList>
            <person name="Ellwood S.R."/>
            <person name="Liu Z."/>
            <person name="Syme R.A."/>
            <person name="Lai Z."/>
            <person name="Hane J.K."/>
            <person name="Keiper F."/>
            <person name="Moffat C.S."/>
            <person name="Oliver R.P."/>
            <person name="Friesen T.L."/>
        </authorList>
    </citation>
    <scope>NUCLEOTIDE SEQUENCE [LARGE SCALE GENOMIC DNA]</scope>
    <source>
        <strain evidence="4 5">0-1</strain>
    </source>
</reference>
<dbReference type="InterPro" id="IPR032752">
    <property type="entry name" value="DC-UbP/UBTD2_N"/>
</dbReference>
<dbReference type="InterPro" id="IPR039483">
    <property type="entry name" value="Meu6_PH_dom"/>
</dbReference>
<feature type="compositionally biased region" description="Low complexity" evidence="1">
    <location>
        <begin position="497"/>
        <end position="527"/>
    </location>
</feature>
<dbReference type="InterPro" id="IPR029071">
    <property type="entry name" value="Ubiquitin-like_domsf"/>
</dbReference>
<dbReference type="Gene3D" id="1.20.225.20">
    <property type="entry name" value="Ub domain-containing protein, DC-UbP/UBTD2, N-terminal domain"/>
    <property type="match status" value="1"/>
</dbReference>
<feature type="compositionally biased region" description="Basic residues" evidence="1">
    <location>
        <begin position="278"/>
        <end position="292"/>
    </location>
</feature>
<evidence type="ECO:0000256" key="1">
    <source>
        <dbReference type="SAM" id="MobiDB-lite"/>
    </source>
</evidence>
<dbReference type="InterPro" id="IPR038169">
    <property type="entry name" value="DC-UbP/UBTD2_N_sf"/>
</dbReference>
<dbReference type="InterPro" id="IPR001849">
    <property type="entry name" value="PH_domain"/>
</dbReference>
<dbReference type="Pfam" id="PF15406">
    <property type="entry name" value="PH_6"/>
    <property type="match status" value="1"/>
</dbReference>
<gene>
    <name evidence="4" type="ORF">PTT_11535</name>
</gene>
<feature type="region of interest" description="Disordered" evidence="1">
    <location>
        <begin position="221"/>
        <end position="708"/>
    </location>
</feature>
<feature type="compositionally biased region" description="Basic and acidic residues" evidence="1">
    <location>
        <begin position="458"/>
        <end position="477"/>
    </location>
</feature>
<feature type="compositionally biased region" description="Low complexity" evidence="1">
    <location>
        <begin position="686"/>
        <end position="697"/>
    </location>
</feature>
<sequence>MSAPVDAPKPVEVPDVGTAGTVEPAPAPVVASDNTAAPVEAPTTEEAPKVVEGEAAAPAEEVAETKEEDKVVTPIESGALGYKAPGLKNAFRFSKKYFWLGDEPVAAENLREYLRGEKPEVAHSVAAWSSQTGKGLLFFVKHADQKEHPAGVLNLAYATDLAKDGAVAFAFKISGHKHTFEAQTAAERDGWFAAVERAITEAKASKDGIETSDSYKEAKEKISKPAALAGATSSAPKKSMDAAPKLAEAESPAAGEASAAPIRTGSSSSSSSDEAKAKKAKNKSRSVSRGKRASLFGGLLGKKDKEHKEESEAVKEDAEAKKEDGTTAPQLDEVPTSAPVNANDVVKPADETTEPTAAVAVPEDATKVDETPAPVAQEKPKPAKRASIFGNFVEKLKSPTTEKKESEAALAPATVKETETAEASKPLEEAEVAAPVSAEGAATETTEAKPVAAVSTPGKEKEHFSFGKLFGSKDRAKSPAPESKVDAAAPKIEDASATPVVAEPTAVEAAPVAAETKPEETTPATEAPKADKRKSFFGNLSRSLSKATGGKTQPKDKKDATSPAPVVEEETTATAPVEEKKEETAVPAVGDVPAENISVGDASKSVNPTVATTADDDTAPVIRTQHSSSRNITAPSTRRNSIPSPRASHASQAAAATAGGGGGGGILDNRPNTPLKPIPVSQRSRLPNTLAPTATTTKRVKPLTQPTTPVWTRSRLDKERGDWWDTQVTGSQEIWGAIRLAAQYLQKGELQEAQTLMDVTGCTCPTGVLWRGVYDVTGVQYKVPEWVVVEPEGVNEDAGGDGDGDDGVAGAAAATEEEEDGEGAGGEEVMVRVRTSHDQRDVSLAIRKRDSVGTVVEKLKREAKLDSSFKVRLVYSGRVYHDHETLDAVPRWNFDQDFVLTALVSAI</sequence>
<accession>E3RRS0</accession>
<feature type="compositionally biased region" description="Polar residues" evidence="1">
    <location>
        <begin position="624"/>
        <end position="643"/>
    </location>
</feature>
<feature type="domain" description="Ubiquitin-like" evidence="3">
    <location>
        <begin position="829"/>
        <end position="886"/>
    </location>
</feature>
<dbReference type="eggNOG" id="KOG0013">
    <property type="taxonomic scope" value="Eukaryota"/>
</dbReference>
<dbReference type="HOGENOM" id="CLU_014855_0_0_1"/>
<dbReference type="SUPFAM" id="SSF50729">
    <property type="entry name" value="PH domain-like"/>
    <property type="match status" value="1"/>
</dbReference>
<organism evidence="5">
    <name type="scientific">Pyrenophora teres f. teres (strain 0-1)</name>
    <name type="common">Barley net blotch fungus</name>
    <name type="synonym">Drechslera teres f. teres</name>
    <dbReference type="NCBI Taxonomy" id="861557"/>
    <lineage>
        <taxon>Eukaryota</taxon>
        <taxon>Fungi</taxon>
        <taxon>Dikarya</taxon>
        <taxon>Ascomycota</taxon>
        <taxon>Pezizomycotina</taxon>
        <taxon>Dothideomycetes</taxon>
        <taxon>Pleosporomycetidae</taxon>
        <taxon>Pleosporales</taxon>
        <taxon>Pleosporineae</taxon>
        <taxon>Pleosporaceae</taxon>
        <taxon>Pyrenophora</taxon>
    </lineage>
</organism>
<proteinExistence type="predicted"/>
<dbReference type="AlphaFoldDB" id="E3RRS0"/>
<dbReference type="Proteomes" id="UP000001067">
    <property type="component" value="Unassembled WGS sequence"/>
</dbReference>
<feature type="compositionally biased region" description="Low complexity" evidence="1">
    <location>
        <begin position="249"/>
        <end position="272"/>
    </location>
</feature>
<dbReference type="PROSITE" id="PS50003">
    <property type="entry name" value="PH_DOMAIN"/>
    <property type="match status" value="1"/>
</dbReference>
<dbReference type="PANTHER" id="PTHR42073">
    <property type="entry name" value="MEIOTIC EXPRESSION UP-REGULATED PROTEIN 6"/>
    <property type="match status" value="1"/>
</dbReference>
<evidence type="ECO:0000259" key="2">
    <source>
        <dbReference type="PROSITE" id="PS50003"/>
    </source>
</evidence>
<feature type="domain" description="PH" evidence="2">
    <location>
        <begin position="73"/>
        <end position="200"/>
    </location>
</feature>
<feature type="compositionally biased region" description="Acidic residues" evidence="1">
    <location>
        <begin position="793"/>
        <end position="806"/>
    </location>
</feature>